<dbReference type="InterPro" id="IPR036654">
    <property type="entry name" value="DNA_pol_III_psi_sf"/>
</dbReference>
<accession>A0A330M5M0</accession>
<name>A0A330M5M0_9GAMM</name>
<dbReference type="RefSeq" id="WP_112353696.1">
    <property type="nucleotide sequence ID" value="NZ_LS483452.1"/>
</dbReference>
<dbReference type="AlphaFoldDB" id="A0A330M5M0"/>
<proteinExistence type="predicted"/>
<reference evidence="2" key="1">
    <citation type="submission" date="2018-06" db="EMBL/GenBank/DDBJ databases">
        <authorList>
            <person name="Cea G.-C."/>
            <person name="William W."/>
        </authorList>
    </citation>
    <scope>NUCLEOTIDE SEQUENCE [LARGE SCALE GENOMIC DNA]</scope>
    <source>
        <strain evidence="2">DB21MT-2</strain>
    </source>
</reference>
<gene>
    <name evidence="1" type="ORF">SHEWBE_4046</name>
</gene>
<evidence type="ECO:0000313" key="1">
    <source>
        <dbReference type="EMBL" id="SQH78009.1"/>
    </source>
</evidence>
<organism evidence="1 2">
    <name type="scientific">Shewanella benthica</name>
    <dbReference type="NCBI Taxonomy" id="43661"/>
    <lineage>
        <taxon>Bacteria</taxon>
        <taxon>Pseudomonadati</taxon>
        <taxon>Pseudomonadota</taxon>
        <taxon>Gammaproteobacteria</taxon>
        <taxon>Alteromonadales</taxon>
        <taxon>Shewanellaceae</taxon>
        <taxon>Shewanella</taxon>
    </lineage>
</organism>
<evidence type="ECO:0000313" key="2">
    <source>
        <dbReference type="Proteomes" id="UP000250123"/>
    </source>
</evidence>
<dbReference type="GO" id="GO:0008408">
    <property type="term" value="F:3'-5' exonuclease activity"/>
    <property type="evidence" value="ECO:0007669"/>
    <property type="project" value="InterPro"/>
</dbReference>
<sequence length="116" mass="12831">MEKAAYLDAMGIKRWVQTSNAAKAYIILVDSVEPGIEHHPVINSVLSLIGCPITNCSFTQKASKGADVIWDMRRLKMPKSHPVLSSAPLAELIIKGEAKRELWELIVAHNKELQIG</sequence>
<dbReference type="Proteomes" id="UP000250123">
    <property type="component" value="Chromosome SHEWBE"/>
</dbReference>
<dbReference type="OrthoDB" id="6267421at2"/>
<evidence type="ECO:0008006" key="3">
    <source>
        <dbReference type="Google" id="ProtNLM"/>
    </source>
</evidence>
<dbReference type="GO" id="GO:0003887">
    <property type="term" value="F:DNA-directed DNA polymerase activity"/>
    <property type="evidence" value="ECO:0007669"/>
    <property type="project" value="InterPro"/>
</dbReference>
<protein>
    <recommendedName>
        <fullName evidence="3">DNA polymerase III subunit psi</fullName>
    </recommendedName>
</protein>
<dbReference type="GO" id="GO:0006260">
    <property type="term" value="P:DNA replication"/>
    <property type="evidence" value="ECO:0007669"/>
    <property type="project" value="InterPro"/>
</dbReference>
<dbReference type="KEGG" id="sbk:SHEWBE_4046"/>
<dbReference type="SUPFAM" id="SSF102220">
    <property type="entry name" value="DNA polymerase III psi subunit"/>
    <property type="match status" value="1"/>
</dbReference>
<dbReference type="EMBL" id="LS483452">
    <property type="protein sequence ID" value="SQH78009.1"/>
    <property type="molecule type" value="Genomic_DNA"/>
</dbReference>